<dbReference type="SUPFAM" id="SSF55729">
    <property type="entry name" value="Acyl-CoA N-acyltransferases (Nat)"/>
    <property type="match status" value="1"/>
</dbReference>
<keyword evidence="1 4" id="KW-0808">Transferase</keyword>
<keyword evidence="2" id="KW-0012">Acyltransferase</keyword>
<feature type="domain" description="N-acetyltransferase" evidence="3">
    <location>
        <begin position="1"/>
        <end position="146"/>
    </location>
</feature>
<dbReference type="InterPro" id="IPR050832">
    <property type="entry name" value="Bact_Acetyltransf"/>
</dbReference>
<dbReference type="AlphaFoldDB" id="A0A4Q2UQW8"/>
<evidence type="ECO:0000313" key="4">
    <source>
        <dbReference type="EMBL" id="RYC70211.1"/>
    </source>
</evidence>
<dbReference type="CDD" id="cd04301">
    <property type="entry name" value="NAT_SF"/>
    <property type="match status" value="1"/>
</dbReference>
<evidence type="ECO:0000259" key="3">
    <source>
        <dbReference type="PROSITE" id="PS51186"/>
    </source>
</evidence>
<keyword evidence="5" id="KW-1185">Reference proteome</keyword>
<dbReference type="GO" id="GO:0016747">
    <property type="term" value="F:acyltransferase activity, transferring groups other than amino-acyl groups"/>
    <property type="evidence" value="ECO:0007669"/>
    <property type="project" value="InterPro"/>
</dbReference>
<comment type="caution">
    <text evidence="4">The sequence shown here is derived from an EMBL/GenBank/DDBJ whole genome shotgun (WGS) entry which is preliminary data.</text>
</comment>
<dbReference type="PANTHER" id="PTHR43877">
    <property type="entry name" value="AMINOALKYLPHOSPHONATE N-ACETYLTRANSFERASE-RELATED-RELATED"/>
    <property type="match status" value="1"/>
</dbReference>
<dbReference type="PANTHER" id="PTHR43877:SF1">
    <property type="entry name" value="ACETYLTRANSFERASE"/>
    <property type="match status" value="1"/>
</dbReference>
<dbReference type="PROSITE" id="PS51186">
    <property type="entry name" value="GNAT"/>
    <property type="match status" value="1"/>
</dbReference>
<protein>
    <submittedName>
        <fullName evidence="4">GNAT family N-acetyltransferase</fullName>
    </submittedName>
</protein>
<dbReference type="EMBL" id="SBLB01000002">
    <property type="protein sequence ID" value="RYC70211.1"/>
    <property type="molecule type" value="Genomic_DNA"/>
</dbReference>
<dbReference type="InterPro" id="IPR000182">
    <property type="entry name" value="GNAT_dom"/>
</dbReference>
<name>A0A4Q2UQW8_9BACT</name>
<proteinExistence type="predicted"/>
<accession>A0A4Q2UQW8</accession>
<dbReference type="RefSeq" id="WP_129601414.1">
    <property type="nucleotide sequence ID" value="NZ_SBLB01000002.1"/>
</dbReference>
<gene>
    <name evidence="4" type="ORF">EQG79_10115</name>
</gene>
<dbReference type="Gene3D" id="3.40.630.30">
    <property type="match status" value="1"/>
</dbReference>
<evidence type="ECO:0000256" key="2">
    <source>
        <dbReference type="ARBA" id="ARBA00023315"/>
    </source>
</evidence>
<evidence type="ECO:0000256" key="1">
    <source>
        <dbReference type="ARBA" id="ARBA00022679"/>
    </source>
</evidence>
<evidence type="ECO:0000313" key="5">
    <source>
        <dbReference type="Proteomes" id="UP000290407"/>
    </source>
</evidence>
<dbReference type="Proteomes" id="UP000290407">
    <property type="component" value="Unassembled WGS sequence"/>
</dbReference>
<reference evidence="4 5" key="1">
    <citation type="submission" date="2019-01" db="EMBL/GenBank/DDBJ databases">
        <title>Spirosoma flava sp. nov., a propanil-degrading bacterium isolated from herbicide-contaminated soil.</title>
        <authorList>
            <person name="Zhang L."/>
            <person name="Jiang J.-D."/>
        </authorList>
    </citation>
    <scope>NUCLEOTIDE SEQUENCE [LARGE SCALE GENOMIC DNA]</scope>
    <source>
        <strain evidence="4 5">TY50</strain>
    </source>
</reference>
<dbReference type="InterPro" id="IPR016181">
    <property type="entry name" value="Acyl_CoA_acyltransferase"/>
</dbReference>
<sequence>MLTIQSIAYEQTYPLRHEVLWPDKPIEYVQIDNDADGYHYGAFLADELVAVISLFIEPGEGGPVRARFRKFATRPDRQRQGIGTQLMNHVIAEARRLGAETLWCDARLDAADFYQRFGMEPYGEGFYKGAIPYNKFSLMLYPALNP</sequence>
<dbReference type="Pfam" id="PF00583">
    <property type="entry name" value="Acetyltransf_1"/>
    <property type="match status" value="1"/>
</dbReference>
<organism evidence="4 5">
    <name type="scientific">Spirosoma sordidisoli</name>
    <dbReference type="NCBI Taxonomy" id="2502893"/>
    <lineage>
        <taxon>Bacteria</taxon>
        <taxon>Pseudomonadati</taxon>
        <taxon>Bacteroidota</taxon>
        <taxon>Cytophagia</taxon>
        <taxon>Cytophagales</taxon>
        <taxon>Cytophagaceae</taxon>
        <taxon>Spirosoma</taxon>
    </lineage>
</organism>